<dbReference type="SMART" id="SM00354">
    <property type="entry name" value="HTH_LACI"/>
    <property type="match status" value="1"/>
</dbReference>
<reference evidence="5 6" key="1">
    <citation type="submission" date="2023-07" db="EMBL/GenBank/DDBJ databases">
        <title>Sorghum-associated microbial communities from plants grown in Nebraska, USA.</title>
        <authorList>
            <person name="Schachtman D."/>
        </authorList>
    </citation>
    <scope>NUCLEOTIDE SEQUENCE [LARGE SCALE GENOMIC DNA]</scope>
    <source>
        <strain evidence="5 6">CC222</strain>
    </source>
</reference>
<evidence type="ECO:0000313" key="5">
    <source>
        <dbReference type="EMBL" id="MDP9888527.1"/>
    </source>
</evidence>
<dbReference type="PANTHER" id="PTHR30146:SF138">
    <property type="entry name" value="TRANSCRIPTIONAL REGULATORY PROTEIN"/>
    <property type="match status" value="1"/>
</dbReference>
<dbReference type="Pfam" id="PF13377">
    <property type="entry name" value="Peripla_BP_3"/>
    <property type="match status" value="1"/>
</dbReference>
<dbReference type="CDD" id="cd01392">
    <property type="entry name" value="HTH_LacI"/>
    <property type="match status" value="1"/>
</dbReference>
<dbReference type="RefSeq" id="WP_141944007.1">
    <property type="nucleotide sequence ID" value="NZ_JAUSRE010000009.1"/>
</dbReference>
<dbReference type="InterPro" id="IPR000843">
    <property type="entry name" value="HTH_LacI"/>
</dbReference>
<evidence type="ECO:0000313" key="6">
    <source>
        <dbReference type="Proteomes" id="UP001226577"/>
    </source>
</evidence>
<dbReference type="InterPro" id="IPR046335">
    <property type="entry name" value="LacI/GalR-like_sensor"/>
</dbReference>
<feature type="domain" description="HTH lacI-type" evidence="4">
    <location>
        <begin position="16"/>
        <end position="70"/>
    </location>
</feature>
<evidence type="ECO:0000259" key="4">
    <source>
        <dbReference type="PROSITE" id="PS50932"/>
    </source>
</evidence>
<protein>
    <submittedName>
        <fullName evidence="5">DNA-binding LacI/PurR family transcriptional regulator</fullName>
    </submittedName>
</protein>
<dbReference type="InterPro" id="IPR010982">
    <property type="entry name" value="Lambda_DNA-bd_dom_sf"/>
</dbReference>
<dbReference type="Gene3D" id="1.10.260.40">
    <property type="entry name" value="lambda repressor-like DNA-binding domains"/>
    <property type="match status" value="1"/>
</dbReference>
<keyword evidence="3" id="KW-0804">Transcription</keyword>
<dbReference type="SUPFAM" id="SSF53822">
    <property type="entry name" value="Periplasmic binding protein-like I"/>
    <property type="match status" value="1"/>
</dbReference>
<accession>A0ABT9RTF5</accession>
<keyword evidence="6" id="KW-1185">Reference proteome</keyword>
<dbReference type="CDD" id="cd06267">
    <property type="entry name" value="PBP1_LacI_sugar_binding-like"/>
    <property type="match status" value="1"/>
</dbReference>
<keyword evidence="2 5" id="KW-0238">DNA-binding</keyword>
<name>A0ABT9RTF5_9MICC</name>
<dbReference type="InterPro" id="IPR028082">
    <property type="entry name" value="Peripla_BP_I"/>
</dbReference>
<dbReference type="PROSITE" id="PS00356">
    <property type="entry name" value="HTH_LACI_1"/>
    <property type="match status" value="1"/>
</dbReference>
<dbReference type="Proteomes" id="UP001226577">
    <property type="component" value="Unassembled WGS sequence"/>
</dbReference>
<dbReference type="PROSITE" id="PS50932">
    <property type="entry name" value="HTH_LACI_2"/>
    <property type="match status" value="1"/>
</dbReference>
<dbReference type="EMBL" id="JAUSRE010000009">
    <property type="protein sequence ID" value="MDP9888527.1"/>
    <property type="molecule type" value="Genomic_DNA"/>
</dbReference>
<comment type="caution">
    <text evidence="5">The sequence shown here is derived from an EMBL/GenBank/DDBJ whole genome shotgun (WGS) entry which is preliminary data.</text>
</comment>
<proteinExistence type="predicted"/>
<dbReference type="GO" id="GO:0003677">
    <property type="term" value="F:DNA binding"/>
    <property type="evidence" value="ECO:0007669"/>
    <property type="project" value="UniProtKB-KW"/>
</dbReference>
<dbReference type="Gene3D" id="3.40.50.2300">
    <property type="match status" value="2"/>
</dbReference>
<dbReference type="Pfam" id="PF00356">
    <property type="entry name" value="LacI"/>
    <property type="match status" value="1"/>
</dbReference>
<evidence type="ECO:0000256" key="2">
    <source>
        <dbReference type="ARBA" id="ARBA00023125"/>
    </source>
</evidence>
<evidence type="ECO:0000256" key="1">
    <source>
        <dbReference type="ARBA" id="ARBA00023015"/>
    </source>
</evidence>
<sequence>MARTTERSQRGGHNGVSIEDVAAAAGVSTATVSRAVRGLPRVSPATREKILEVAGNLGYVASSSASGLATGRTRTVGVLAPYVDRWFFFKAIEGVDRELHQRGYNLSLFNLGGQRGARERLFSKTMVYKQIDALLVLCMSLTHEEIEDLQRIDIPLIIVGGPVEDCPSIGIDDYAAAADATSHLIGLGHRKVALLHGQDDSDLNFTVPRLRVEGFVETMAKAGSIMPPEWDIFGNFTVRSGQEGFDALWGKPGPKPTAILCASDEMAIGAMLQARRRGVRVPEDLSIIGIDNHEFSEAMGLTTVAQDPVEQGQQGTRMLLDELAGSHGAVQTTVAPHHLIVRESTAPPSS</sequence>
<organism evidence="5 6">
    <name type="scientific">Pseudarthrobacter enclensis</name>
    <dbReference type="NCBI Taxonomy" id="993070"/>
    <lineage>
        <taxon>Bacteria</taxon>
        <taxon>Bacillati</taxon>
        <taxon>Actinomycetota</taxon>
        <taxon>Actinomycetes</taxon>
        <taxon>Micrococcales</taxon>
        <taxon>Micrococcaceae</taxon>
        <taxon>Pseudarthrobacter</taxon>
    </lineage>
</organism>
<gene>
    <name evidence="5" type="ORF">J2X98_002115</name>
</gene>
<dbReference type="PANTHER" id="PTHR30146">
    <property type="entry name" value="LACI-RELATED TRANSCRIPTIONAL REPRESSOR"/>
    <property type="match status" value="1"/>
</dbReference>
<dbReference type="SUPFAM" id="SSF47413">
    <property type="entry name" value="lambda repressor-like DNA-binding domains"/>
    <property type="match status" value="1"/>
</dbReference>
<keyword evidence="1" id="KW-0805">Transcription regulation</keyword>
<evidence type="ECO:0000256" key="3">
    <source>
        <dbReference type="ARBA" id="ARBA00023163"/>
    </source>
</evidence>